<evidence type="ECO:0000256" key="2">
    <source>
        <dbReference type="ARBA" id="ARBA00022980"/>
    </source>
</evidence>
<dbReference type="GO" id="GO:0005840">
    <property type="term" value="C:ribosome"/>
    <property type="evidence" value="ECO:0007669"/>
    <property type="project" value="UniProtKB-KW"/>
</dbReference>
<dbReference type="AlphaFoldDB" id="J9DQC1"/>
<evidence type="ECO:0000256" key="1">
    <source>
        <dbReference type="ARBA" id="ARBA00005436"/>
    </source>
</evidence>
<evidence type="ECO:0000313" key="5">
    <source>
        <dbReference type="EMBL" id="EJW04750.1"/>
    </source>
</evidence>
<keyword evidence="6" id="KW-1185">Reference proteome</keyword>
<dbReference type="Gene3D" id="1.10.10.1410">
    <property type="match status" value="1"/>
</dbReference>
<reference evidence="6" key="2">
    <citation type="submission" date="2015-07" db="EMBL/GenBank/DDBJ databases">
        <title>Contrasting host-pathogen interactions and genome evolution in two generalist and specialist microsporidian pathogens of mosquitoes.</title>
        <authorList>
            <consortium name="The Broad Institute Genomics Platform"/>
            <consortium name="The Broad Institute Genome Sequencing Center for Infectious Disease"/>
            <person name="Cuomo C.A."/>
            <person name="Sanscrainte N.D."/>
            <person name="Goldberg J.M."/>
            <person name="Heiman D."/>
            <person name="Young S."/>
            <person name="Zeng Q."/>
            <person name="Becnel J.J."/>
            <person name="Birren B.W."/>
        </authorList>
    </citation>
    <scope>NUCLEOTIDE SEQUENCE [LARGE SCALE GENOMIC DNA]</scope>
    <source>
        <strain evidence="6">USNM 41457</strain>
    </source>
</reference>
<comment type="similarity">
    <text evidence="1">Belongs to the eukaryotic ribosomal protein P1/P2 family.</text>
</comment>
<evidence type="ECO:0008006" key="7">
    <source>
        <dbReference type="Google" id="ProtNLM"/>
    </source>
</evidence>
<dbReference type="VEuPathDB" id="MicrosporidiaDB:EDEG_01040"/>
<feature type="region of interest" description="Disordered" evidence="4">
    <location>
        <begin position="64"/>
        <end position="101"/>
    </location>
</feature>
<dbReference type="OMA" id="DIMAQGI"/>
<dbReference type="STRING" id="1003232.J9DQC1"/>
<accession>J9DQC1</accession>
<dbReference type="InParanoid" id="J9DQC1"/>
<comment type="caution">
    <text evidence="5">The sequence shown here is derived from an EMBL/GenBank/DDBJ whole genome shotgun (WGS) entry which is preliminary data.</text>
</comment>
<sequence>MEYATAFNLLSVSQKKATETAIEDLFKAIGATPDQEMLKQFMVRVSGSTYEELLEEGNKKMSSMVVASAPAPAAEKEEVKEEKKEAVKEEEEEDEDFGLFD</sequence>
<reference evidence="5 6" key="1">
    <citation type="submission" date="2011-08" db="EMBL/GenBank/DDBJ databases">
        <authorList>
            <person name="Liu Z.J."/>
            <person name="Shi F.L."/>
            <person name="Lu J.Q."/>
            <person name="Li M."/>
            <person name="Wang Z.L."/>
        </authorList>
    </citation>
    <scope>NUCLEOTIDE SEQUENCE [LARGE SCALE GENOMIC DNA]</scope>
    <source>
        <strain evidence="5 6">USNM 41457</strain>
    </source>
</reference>
<evidence type="ECO:0000313" key="6">
    <source>
        <dbReference type="Proteomes" id="UP000003163"/>
    </source>
</evidence>
<keyword evidence="3" id="KW-0687">Ribonucleoprotein</keyword>
<dbReference type="Pfam" id="PF00428">
    <property type="entry name" value="Ribosomal_60s"/>
    <property type="match status" value="1"/>
</dbReference>
<name>J9DQC1_EDHAE</name>
<dbReference type="GO" id="GO:0003735">
    <property type="term" value="F:structural constituent of ribosome"/>
    <property type="evidence" value="ECO:0007669"/>
    <property type="project" value="InterPro"/>
</dbReference>
<dbReference type="GO" id="GO:0006414">
    <property type="term" value="P:translational elongation"/>
    <property type="evidence" value="ECO:0007669"/>
    <property type="project" value="InterPro"/>
</dbReference>
<keyword evidence="2" id="KW-0689">Ribosomal protein</keyword>
<dbReference type="Proteomes" id="UP000003163">
    <property type="component" value="Unassembled WGS sequence"/>
</dbReference>
<dbReference type="HAMAP" id="MF_01478">
    <property type="entry name" value="Ribosomal_L12_arch"/>
    <property type="match status" value="1"/>
</dbReference>
<organism evidence="5 6">
    <name type="scientific">Edhazardia aedis (strain USNM 41457)</name>
    <name type="common">Microsporidian parasite</name>
    <dbReference type="NCBI Taxonomy" id="1003232"/>
    <lineage>
        <taxon>Eukaryota</taxon>
        <taxon>Fungi</taxon>
        <taxon>Fungi incertae sedis</taxon>
        <taxon>Microsporidia</taxon>
        <taxon>Edhazardia</taxon>
    </lineage>
</organism>
<feature type="compositionally biased region" description="Acidic residues" evidence="4">
    <location>
        <begin position="88"/>
        <end position="101"/>
    </location>
</feature>
<evidence type="ECO:0000256" key="4">
    <source>
        <dbReference type="SAM" id="MobiDB-lite"/>
    </source>
</evidence>
<protein>
    <recommendedName>
        <fullName evidence="7">60S acidic ribosomal protein P2</fullName>
    </recommendedName>
</protein>
<dbReference type="GO" id="GO:1990904">
    <property type="term" value="C:ribonucleoprotein complex"/>
    <property type="evidence" value="ECO:0007669"/>
    <property type="project" value="UniProtKB-KW"/>
</dbReference>
<gene>
    <name evidence="5" type="ORF">EDEG_01040</name>
</gene>
<dbReference type="InterPro" id="IPR027534">
    <property type="entry name" value="Ribosomal_P1/P2"/>
</dbReference>
<feature type="compositionally biased region" description="Basic and acidic residues" evidence="4">
    <location>
        <begin position="74"/>
        <end position="87"/>
    </location>
</feature>
<proteinExistence type="inferred from homology"/>
<evidence type="ECO:0000256" key="3">
    <source>
        <dbReference type="ARBA" id="ARBA00023274"/>
    </source>
</evidence>
<dbReference type="InterPro" id="IPR038716">
    <property type="entry name" value="P1/P2_N_sf"/>
</dbReference>
<dbReference type="HOGENOM" id="CLU_114656_0_2_1"/>
<dbReference type="OrthoDB" id="2194701at2759"/>
<dbReference type="EMBL" id="AFBI03000014">
    <property type="protein sequence ID" value="EJW04750.1"/>
    <property type="molecule type" value="Genomic_DNA"/>
</dbReference>